<dbReference type="EMBL" id="CM056744">
    <property type="protein sequence ID" value="KAJ8665986.1"/>
    <property type="molecule type" value="Genomic_DNA"/>
</dbReference>
<proteinExistence type="predicted"/>
<accession>A0ACC2N512</accession>
<sequence length="200" mass="22154">MSMRNDQSQPPINNGGYFVLRILKEVRMESSRGKEFSHKIAVVAESEVPADHHVLNKDSNVSMPDGGNLSLSCHAVLLLKKICSPSENIPLEPLKTLIAMFIDWFHTTLSSYTSRLSHGTILFNLNPFSHSRNSSCLYVFNRMCLAYDRRAKIIAMVDTIPLKTAQGPLLVSGITKARDNCVSAASEISLRNHREGRAGA</sequence>
<organism evidence="1 2">
    <name type="scientific">Eretmocerus hayati</name>
    <dbReference type="NCBI Taxonomy" id="131215"/>
    <lineage>
        <taxon>Eukaryota</taxon>
        <taxon>Metazoa</taxon>
        <taxon>Ecdysozoa</taxon>
        <taxon>Arthropoda</taxon>
        <taxon>Hexapoda</taxon>
        <taxon>Insecta</taxon>
        <taxon>Pterygota</taxon>
        <taxon>Neoptera</taxon>
        <taxon>Endopterygota</taxon>
        <taxon>Hymenoptera</taxon>
        <taxon>Apocrita</taxon>
        <taxon>Proctotrupomorpha</taxon>
        <taxon>Chalcidoidea</taxon>
        <taxon>Aphelinidae</taxon>
        <taxon>Aphelininae</taxon>
        <taxon>Eretmocerus</taxon>
    </lineage>
</organism>
<name>A0ACC2N512_9HYME</name>
<evidence type="ECO:0000313" key="2">
    <source>
        <dbReference type="Proteomes" id="UP001239111"/>
    </source>
</evidence>
<reference evidence="1" key="1">
    <citation type="submission" date="2023-04" db="EMBL/GenBank/DDBJ databases">
        <title>A chromosome-level genome assembly of the parasitoid wasp Eretmocerus hayati.</title>
        <authorList>
            <person name="Zhong Y."/>
            <person name="Liu S."/>
            <person name="Liu Y."/>
        </authorList>
    </citation>
    <scope>NUCLEOTIDE SEQUENCE</scope>
    <source>
        <strain evidence="1">ZJU_SS_LIU_2023</strain>
    </source>
</reference>
<comment type="caution">
    <text evidence="1">The sequence shown here is derived from an EMBL/GenBank/DDBJ whole genome shotgun (WGS) entry which is preliminary data.</text>
</comment>
<protein>
    <submittedName>
        <fullName evidence="1">Uncharacterized protein</fullName>
    </submittedName>
</protein>
<gene>
    <name evidence="1" type="ORF">QAD02_007648</name>
</gene>
<keyword evidence="2" id="KW-1185">Reference proteome</keyword>
<dbReference type="Proteomes" id="UP001239111">
    <property type="component" value="Chromosome 4"/>
</dbReference>
<evidence type="ECO:0000313" key="1">
    <source>
        <dbReference type="EMBL" id="KAJ8665986.1"/>
    </source>
</evidence>